<dbReference type="Gene3D" id="3.40.50.720">
    <property type="entry name" value="NAD(P)-binding Rossmann-like Domain"/>
    <property type="match status" value="1"/>
</dbReference>
<evidence type="ECO:0000259" key="18">
    <source>
        <dbReference type="Pfam" id="PF01210"/>
    </source>
</evidence>
<keyword evidence="6 13" id="KW-0443">Lipid metabolism</keyword>
<comment type="subcellular location">
    <subcellularLocation>
        <location evidence="13">Cytoplasm</location>
    </subcellularLocation>
</comment>
<feature type="binding site" evidence="13">
    <location>
        <position position="106"/>
    </location>
    <ligand>
        <name>sn-glycerol 3-phosphate</name>
        <dbReference type="ChEBI" id="CHEBI:57597"/>
    </ligand>
</feature>
<keyword evidence="2 13" id="KW-0444">Lipid biosynthesis</keyword>
<feature type="active site" description="Proton acceptor" evidence="13 14">
    <location>
        <position position="189"/>
    </location>
</feature>
<evidence type="ECO:0000256" key="10">
    <source>
        <dbReference type="ARBA" id="ARBA00066687"/>
    </source>
</evidence>
<dbReference type="SUPFAM" id="SSF51735">
    <property type="entry name" value="NAD(P)-binding Rossmann-fold domains"/>
    <property type="match status" value="1"/>
</dbReference>
<dbReference type="GO" id="GO:0141152">
    <property type="term" value="F:glycerol-3-phosphate dehydrogenase (NAD+) activity"/>
    <property type="evidence" value="ECO:0007669"/>
    <property type="project" value="RHEA"/>
</dbReference>
<keyword evidence="21" id="KW-1185">Reference proteome</keyword>
<feature type="binding site" evidence="13">
    <location>
        <position position="136"/>
    </location>
    <ligand>
        <name>sn-glycerol 3-phosphate</name>
        <dbReference type="ChEBI" id="CHEBI:57597"/>
    </ligand>
</feature>
<dbReference type="PRINTS" id="PR00077">
    <property type="entry name" value="GPDHDRGNASE"/>
</dbReference>
<keyword evidence="4 13" id="KW-0560">Oxidoreductase</keyword>
<dbReference type="Proteomes" id="UP000192468">
    <property type="component" value="Unassembled WGS sequence"/>
</dbReference>
<dbReference type="AlphaFoldDB" id="A0A1W1XCK4"/>
<evidence type="ECO:0000256" key="6">
    <source>
        <dbReference type="ARBA" id="ARBA00023098"/>
    </source>
</evidence>
<dbReference type="PIRSF" id="PIRSF000114">
    <property type="entry name" value="Glycerol-3-P_dh"/>
    <property type="match status" value="1"/>
</dbReference>
<feature type="binding site" evidence="13">
    <location>
        <position position="277"/>
    </location>
    <ligand>
        <name>NADPH</name>
        <dbReference type="ChEBI" id="CHEBI:57783"/>
    </ligand>
</feature>
<evidence type="ECO:0000256" key="17">
    <source>
        <dbReference type="RuleBase" id="RU000437"/>
    </source>
</evidence>
<feature type="binding site" evidence="13">
    <location>
        <position position="252"/>
    </location>
    <ligand>
        <name>sn-glycerol 3-phosphate</name>
        <dbReference type="ChEBI" id="CHEBI:57597"/>
    </ligand>
</feature>
<dbReference type="UniPathway" id="UPA00940"/>
<evidence type="ECO:0000256" key="8">
    <source>
        <dbReference type="ARBA" id="ARBA00023264"/>
    </source>
</evidence>
<feature type="binding site" evidence="15">
    <location>
        <begin position="253"/>
        <end position="254"/>
    </location>
    <ligand>
        <name>substrate</name>
    </ligand>
</feature>
<dbReference type="FunFam" id="1.10.1040.10:FF:000001">
    <property type="entry name" value="Glycerol-3-phosphate dehydrogenase [NAD(P)+]"/>
    <property type="match status" value="1"/>
</dbReference>
<dbReference type="GO" id="GO:0005829">
    <property type="term" value="C:cytosol"/>
    <property type="evidence" value="ECO:0007669"/>
    <property type="project" value="TreeGrafter"/>
</dbReference>
<dbReference type="GO" id="GO:0051287">
    <property type="term" value="F:NAD binding"/>
    <property type="evidence" value="ECO:0007669"/>
    <property type="project" value="InterPro"/>
</dbReference>
<evidence type="ECO:0000313" key="21">
    <source>
        <dbReference type="Proteomes" id="UP000192468"/>
    </source>
</evidence>
<evidence type="ECO:0000256" key="9">
    <source>
        <dbReference type="ARBA" id="ARBA00052716"/>
    </source>
</evidence>
<feature type="binding site" evidence="13">
    <location>
        <position position="253"/>
    </location>
    <ligand>
        <name>sn-glycerol 3-phosphate</name>
        <dbReference type="ChEBI" id="CHEBI:57597"/>
    </ligand>
</feature>
<dbReference type="EC" id="1.1.1.94" evidence="10 13"/>
<feature type="binding site" evidence="16">
    <location>
        <position position="253"/>
    </location>
    <ligand>
        <name>NAD(+)</name>
        <dbReference type="ChEBI" id="CHEBI:57540"/>
    </ligand>
</feature>
<dbReference type="GO" id="GO:0006650">
    <property type="term" value="P:glycerophospholipid metabolic process"/>
    <property type="evidence" value="ECO:0007669"/>
    <property type="project" value="UniProtKB-UniRule"/>
</dbReference>
<dbReference type="FunFam" id="3.40.50.720:FF:000019">
    <property type="entry name" value="Glycerol-3-phosphate dehydrogenase [NAD(P)+]"/>
    <property type="match status" value="1"/>
</dbReference>
<evidence type="ECO:0000256" key="5">
    <source>
        <dbReference type="ARBA" id="ARBA00023027"/>
    </source>
</evidence>
<comment type="catalytic activity">
    <reaction evidence="9">
        <text>sn-glycerol 3-phosphate + NADP(+) = dihydroxyacetone phosphate + NADPH + H(+)</text>
        <dbReference type="Rhea" id="RHEA:11096"/>
        <dbReference type="ChEBI" id="CHEBI:15378"/>
        <dbReference type="ChEBI" id="CHEBI:57597"/>
        <dbReference type="ChEBI" id="CHEBI:57642"/>
        <dbReference type="ChEBI" id="CHEBI:57783"/>
        <dbReference type="ChEBI" id="CHEBI:58349"/>
        <dbReference type="EC" id="1.1.1.94"/>
    </reaction>
    <physiologicalReaction direction="right-to-left" evidence="9">
        <dbReference type="Rhea" id="RHEA:11098"/>
    </physiologicalReaction>
</comment>
<comment type="catalytic activity">
    <reaction evidence="13">
        <text>sn-glycerol 3-phosphate + NAD(+) = dihydroxyacetone phosphate + NADH + H(+)</text>
        <dbReference type="Rhea" id="RHEA:11092"/>
        <dbReference type="ChEBI" id="CHEBI:15378"/>
        <dbReference type="ChEBI" id="CHEBI:57540"/>
        <dbReference type="ChEBI" id="CHEBI:57597"/>
        <dbReference type="ChEBI" id="CHEBI:57642"/>
        <dbReference type="ChEBI" id="CHEBI:57945"/>
        <dbReference type="EC" id="1.1.1.94"/>
    </reaction>
</comment>
<dbReference type="OrthoDB" id="9812273at2"/>
<evidence type="ECO:0000256" key="11">
    <source>
        <dbReference type="ARBA" id="ARBA00069372"/>
    </source>
</evidence>
<feature type="domain" description="Glycerol-3-phosphate dehydrogenase NAD-dependent C-terminal" evidence="19">
    <location>
        <begin position="178"/>
        <end position="318"/>
    </location>
</feature>
<feature type="binding site" evidence="13">
    <location>
        <position position="32"/>
    </location>
    <ligand>
        <name>NADPH</name>
        <dbReference type="ChEBI" id="CHEBI:57783"/>
    </ligand>
</feature>
<dbReference type="GO" id="GO:0005975">
    <property type="term" value="P:carbohydrate metabolic process"/>
    <property type="evidence" value="ECO:0007669"/>
    <property type="project" value="InterPro"/>
</dbReference>
<name>A0A1W1XCK4_9CLOT</name>
<dbReference type="GO" id="GO:0046168">
    <property type="term" value="P:glycerol-3-phosphate catabolic process"/>
    <property type="evidence" value="ECO:0007669"/>
    <property type="project" value="InterPro"/>
</dbReference>
<evidence type="ECO:0000256" key="12">
    <source>
        <dbReference type="ARBA" id="ARBA00080511"/>
    </source>
</evidence>
<dbReference type="PROSITE" id="PS00957">
    <property type="entry name" value="NAD_G3PDH"/>
    <property type="match status" value="1"/>
</dbReference>
<feature type="binding site" evidence="13">
    <location>
        <position position="138"/>
    </location>
    <ligand>
        <name>NADPH</name>
        <dbReference type="ChEBI" id="CHEBI:57783"/>
    </ligand>
</feature>
<keyword evidence="8 13" id="KW-1208">Phospholipid metabolism</keyword>
<keyword evidence="3 13" id="KW-0521">NADP</keyword>
<dbReference type="NCBIfam" id="NF000940">
    <property type="entry name" value="PRK00094.1-2"/>
    <property type="match status" value="1"/>
</dbReference>
<feature type="binding site" evidence="13">
    <location>
        <position position="134"/>
    </location>
    <ligand>
        <name>sn-glycerol 3-phosphate</name>
        <dbReference type="ChEBI" id="CHEBI:57597"/>
    </ligand>
</feature>
<dbReference type="NCBIfam" id="NF000941">
    <property type="entry name" value="PRK00094.1-3"/>
    <property type="match status" value="1"/>
</dbReference>
<comment type="pathway">
    <text evidence="13">Membrane lipid metabolism; glycerophospholipid metabolism.</text>
</comment>
<evidence type="ECO:0000256" key="4">
    <source>
        <dbReference type="ARBA" id="ARBA00023002"/>
    </source>
</evidence>
<dbReference type="GO" id="GO:0008654">
    <property type="term" value="P:phospholipid biosynthetic process"/>
    <property type="evidence" value="ECO:0007669"/>
    <property type="project" value="UniProtKB-KW"/>
</dbReference>
<protein>
    <recommendedName>
        <fullName evidence="11 13">Glycerol-3-phosphate dehydrogenase [NAD(P)+]</fullName>
        <ecNumber evidence="10 13">1.1.1.94</ecNumber>
    </recommendedName>
    <alternativeName>
        <fullName evidence="13">NAD(P)(+)-dependent glycerol-3-phosphate dehydrogenase</fullName>
    </alternativeName>
    <alternativeName>
        <fullName evidence="12 13">NAD(P)H-dependent dihydroxyacetone-phosphate reductase</fullName>
    </alternativeName>
</protein>
<dbReference type="InterPro" id="IPR006168">
    <property type="entry name" value="G3P_DH_NAD-dep"/>
</dbReference>
<dbReference type="STRING" id="1121291.SAMN02745134_01351"/>
<feature type="binding site" evidence="13">
    <location>
        <position position="253"/>
    </location>
    <ligand>
        <name>NADPH</name>
        <dbReference type="ChEBI" id="CHEBI:57783"/>
    </ligand>
</feature>
<evidence type="ECO:0000256" key="7">
    <source>
        <dbReference type="ARBA" id="ARBA00023209"/>
    </source>
</evidence>
<comment type="caution">
    <text evidence="13">Lacks conserved residue(s) required for the propagation of feature annotation.</text>
</comment>
<keyword evidence="5 13" id="KW-0520">NAD</keyword>
<feature type="binding site" evidence="13">
    <location>
        <position position="189"/>
    </location>
    <ligand>
        <name>sn-glycerol 3-phosphate</name>
        <dbReference type="ChEBI" id="CHEBI:57597"/>
    </ligand>
</feature>
<evidence type="ECO:0000256" key="16">
    <source>
        <dbReference type="PIRSR" id="PIRSR000114-3"/>
    </source>
</evidence>
<dbReference type="Pfam" id="PF07479">
    <property type="entry name" value="NAD_Gly3P_dh_C"/>
    <property type="match status" value="1"/>
</dbReference>
<feature type="binding site" evidence="13">
    <location>
        <position position="242"/>
    </location>
    <ligand>
        <name>sn-glycerol 3-phosphate</name>
        <dbReference type="ChEBI" id="CHEBI:57597"/>
    </ligand>
</feature>
<dbReference type="RefSeq" id="WP_084114846.1">
    <property type="nucleotide sequence ID" value="NZ_FWXH01000003.1"/>
</dbReference>
<feature type="binding site" evidence="13">
    <location>
        <position position="12"/>
    </location>
    <ligand>
        <name>NADPH</name>
        <dbReference type="ChEBI" id="CHEBI:57783"/>
    </ligand>
</feature>
<dbReference type="EMBL" id="FWXH01000003">
    <property type="protein sequence ID" value="SMC21570.1"/>
    <property type="molecule type" value="Genomic_DNA"/>
</dbReference>
<comment type="function">
    <text evidence="13">Catalyzes the reduction of the glycolytic intermediate dihydroxyacetone phosphate (DHAP) to sn-glycerol 3-phosphate (G3P), the key precursor for phospholipid synthesis.</text>
</comment>
<gene>
    <name evidence="13" type="primary">gpsA</name>
    <name evidence="20" type="ORF">SAMN02745134_01351</name>
</gene>
<comment type="similarity">
    <text evidence="1 13 17">Belongs to the NAD-dependent glycerol-3-phosphate dehydrogenase family.</text>
</comment>
<sequence length="331" mass="36386">MEGVTFLGMGSFGTSLGILLAKNQCKVTIWGRNDKEVEEVKATRVNNRYLPEVEIPKDVLITSDIKEAIRDSEYIVLAVPSYAIRSVCKLISKELNEKQILISIAKGIEEGTNLRLSQVIKDEAPLNPVVVLTGPSHAEEVSRNIPTAVVVSSADMKYAYKVQDLFMTKYFRVYTNDDIIGTEIGGAVKNIIALTCGICDGLGYGDNTRAALMTRGMSEIVKIGTLLGGKKETFYGLTGMGDLIVTCTSLHSRNRRAGIQIGKGVPIKEACENIGMVVEGISACDAFYKLKEKLNVCMPIVDELYQILFKNKDIKDAAHSLMSRDRKNEIH</sequence>
<dbReference type="Gene3D" id="1.10.1040.10">
    <property type="entry name" value="N-(1-d-carboxylethyl)-l-norvaline Dehydrogenase, domain 2"/>
    <property type="match status" value="1"/>
</dbReference>
<dbReference type="GO" id="GO:0141153">
    <property type="term" value="F:glycerol-3-phosphate dehydrogenase (NADP+) activity"/>
    <property type="evidence" value="ECO:0007669"/>
    <property type="project" value="RHEA"/>
</dbReference>
<feature type="binding site" evidence="13">
    <location>
        <position position="279"/>
    </location>
    <ligand>
        <name>NADPH</name>
        <dbReference type="ChEBI" id="CHEBI:57783"/>
    </ligand>
</feature>
<dbReference type="GO" id="GO:0046167">
    <property type="term" value="P:glycerol-3-phosphate biosynthetic process"/>
    <property type="evidence" value="ECO:0007669"/>
    <property type="project" value="UniProtKB-UniRule"/>
</dbReference>
<feature type="binding site" evidence="13">
    <location>
        <position position="11"/>
    </location>
    <ligand>
        <name>NADPH</name>
        <dbReference type="ChEBI" id="CHEBI:57783"/>
    </ligand>
</feature>
<evidence type="ECO:0000256" key="2">
    <source>
        <dbReference type="ARBA" id="ARBA00022516"/>
    </source>
</evidence>
<dbReference type="InterPro" id="IPR006109">
    <property type="entry name" value="G3P_DH_NAD-dep_C"/>
</dbReference>
<dbReference type="PANTHER" id="PTHR11728:SF1">
    <property type="entry name" value="GLYCEROL-3-PHOSPHATE DEHYDROGENASE [NAD(+)] 2, CHLOROPLASTIC"/>
    <property type="match status" value="1"/>
</dbReference>
<dbReference type="InterPro" id="IPR036291">
    <property type="entry name" value="NAD(P)-bd_dom_sf"/>
</dbReference>
<feature type="binding site" evidence="16">
    <location>
        <begin position="8"/>
        <end position="13"/>
    </location>
    <ligand>
        <name>NAD(+)</name>
        <dbReference type="ChEBI" id="CHEBI:57540"/>
    </ligand>
</feature>
<evidence type="ECO:0000256" key="15">
    <source>
        <dbReference type="PIRSR" id="PIRSR000114-2"/>
    </source>
</evidence>
<feature type="binding site" evidence="16">
    <location>
        <position position="138"/>
    </location>
    <ligand>
        <name>NAD(+)</name>
        <dbReference type="ChEBI" id="CHEBI:57540"/>
    </ligand>
</feature>
<dbReference type="InterPro" id="IPR013328">
    <property type="entry name" value="6PGD_dom2"/>
</dbReference>
<dbReference type="HAMAP" id="MF_00394">
    <property type="entry name" value="NAD_Glyc3P_dehydrog"/>
    <property type="match status" value="1"/>
</dbReference>
<evidence type="ECO:0000256" key="1">
    <source>
        <dbReference type="ARBA" id="ARBA00011009"/>
    </source>
</evidence>
<dbReference type="SUPFAM" id="SSF48179">
    <property type="entry name" value="6-phosphogluconate dehydrogenase C-terminal domain-like"/>
    <property type="match status" value="1"/>
</dbReference>
<dbReference type="InterPro" id="IPR011128">
    <property type="entry name" value="G3P_DH_NAD-dep_N"/>
</dbReference>
<feature type="binding site" evidence="13">
    <location>
        <position position="106"/>
    </location>
    <ligand>
        <name>NADPH</name>
        <dbReference type="ChEBI" id="CHEBI:57783"/>
    </ligand>
</feature>
<reference evidence="20 21" key="1">
    <citation type="submission" date="2017-04" db="EMBL/GenBank/DDBJ databases">
        <authorList>
            <person name="Afonso C.L."/>
            <person name="Miller P.J."/>
            <person name="Scott M.A."/>
            <person name="Spackman E."/>
            <person name="Goraichik I."/>
            <person name="Dimitrov K.M."/>
            <person name="Suarez D.L."/>
            <person name="Swayne D.E."/>
        </authorList>
    </citation>
    <scope>NUCLEOTIDE SEQUENCE [LARGE SCALE GENOMIC DNA]</scope>
    <source>
        <strain evidence="20 21">DSM 12555</strain>
    </source>
</reference>
<feature type="binding site" evidence="15">
    <location>
        <position position="106"/>
    </location>
    <ligand>
        <name>substrate</name>
    </ligand>
</feature>
<feature type="domain" description="Glycerol-3-phosphate dehydrogenase NAD-dependent N-terminal" evidence="18">
    <location>
        <begin position="4"/>
        <end position="158"/>
    </location>
</feature>
<dbReference type="PANTHER" id="PTHR11728">
    <property type="entry name" value="GLYCEROL-3-PHOSPHATE DEHYDROGENASE"/>
    <property type="match status" value="1"/>
</dbReference>
<feature type="binding site" evidence="13">
    <location>
        <position position="254"/>
    </location>
    <ligand>
        <name>sn-glycerol 3-phosphate</name>
        <dbReference type="ChEBI" id="CHEBI:57597"/>
    </ligand>
</feature>
<dbReference type="Pfam" id="PF01210">
    <property type="entry name" value="NAD_Gly3P_dh_N"/>
    <property type="match status" value="1"/>
</dbReference>
<proteinExistence type="inferred from homology"/>
<evidence type="ECO:0000256" key="13">
    <source>
        <dbReference type="HAMAP-Rule" id="MF_00394"/>
    </source>
</evidence>
<keyword evidence="13" id="KW-0963">Cytoplasm</keyword>
<accession>A0A1W1XCK4</accession>
<dbReference type="InterPro" id="IPR008927">
    <property type="entry name" value="6-PGluconate_DH-like_C_sf"/>
</dbReference>
<evidence type="ECO:0000256" key="3">
    <source>
        <dbReference type="ARBA" id="ARBA00022857"/>
    </source>
</evidence>
<dbReference type="NCBIfam" id="NF000942">
    <property type="entry name" value="PRK00094.1-4"/>
    <property type="match status" value="1"/>
</dbReference>
<feature type="binding site" evidence="13">
    <location>
        <position position="49"/>
    </location>
    <ligand>
        <name>NADPH</name>
        <dbReference type="ChEBI" id="CHEBI:57783"/>
    </ligand>
</feature>
<evidence type="ECO:0000313" key="20">
    <source>
        <dbReference type="EMBL" id="SMC21570.1"/>
    </source>
</evidence>
<evidence type="ECO:0000256" key="14">
    <source>
        <dbReference type="PIRSR" id="PIRSR000114-1"/>
    </source>
</evidence>
<organism evidence="20 21">
    <name type="scientific">Clostridium acidisoli DSM 12555</name>
    <dbReference type="NCBI Taxonomy" id="1121291"/>
    <lineage>
        <taxon>Bacteria</taxon>
        <taxon>Bacillati</taxon>
        <taxon>Bacillota</taxon>
        <taxon>Clostridia</taxon>
        <taxon>Eubacteriales</taxon>
        <taxon>Clostridiaceae</taxon>
        <taxon>Clostridium</taxon>
    </lineage>
</organism>
<keyword evidence="7 13" id="KW-0594">Phospholipid biosynthesis</keyword>
<keyword evidence="13" id="KW-0547">Nucleotide-binding</keyword>
<evidence type="ECO:0000259" key="19">
    <source>
        <dbReference type="Pfam" id="PF07479"/>
    </source>
</evidence>